<dbReference type="PANTHER" id="PTHR45681:SF6">
    <property type="entry name" value="POLYKETIDE SYNTHASE 37"/>
    <property type="match status" value="1"/>
</dbReference>
<accession>A0A1I0V657</accession>
<dbReference type="Gene3D" id="3.40.366.10">
    <property type="entry name" value="Malonyl-Coenzyme A Acyl Carrier Protein, domain 2"/>
    <property type="match status" value="1"/>
</dbReference>
<dbReference type="Pfam" id="PF00698">
    <property type="entry name" value="Acyl_transf_1"/>
    <property type="match status" value="1"/>
</dbReference>
<dbReference type="GO" id="GO:0016746">
    <property type="term" value="F:acyltransferase activity"/>
    <property type="evidence" value="ECO:0007669"/>
    <property type="project" value="UniProtKB-KW"/>
</dbReference>
<dbReference type="EMBL" id="FOJY01000001">
    <property type="protein sequence ID" value="SFA71026.1"/>
    <property type="molecule type" value="Genomic_DNA"/>
</dbReference>
<dbReference type="InterPro" id="IPR016035">
    <property type="entry name" value="Acyl_Trfase/lysoPLipase"/>
</dbReference>
<dbReference type="SMART" id="SM00827">
    <property type="entry name" value="PKS_AT"/>
    <property type="match status" value="1"/>
</dbReference>
<dbReference type="AlphaFoldDB" id="A0A1I0V657"/>
<gene>
    <name evidence="3" type="ORF">SAMN05216249_101148</name>
</gene>
<dbReference type="InterPro" id="IPR050444">
    <property type="entry name" value="Polyketide_Synthase"/>
</dbReference>
<dbReference type="OrthoDB" id="9805460at2"/>
<dbReference type="InterPro" id="IPR014043">
    <property type="entry name" value="Acyl_transferase_dom"/>
</dbReference>
<dbReference type="STRING" id="1120918.SAMN05216249_101148"/>
<sequence>MAGKNVFLFGGQGSAVYQMGLELYNEYEDFKRIMDEFEDIYQKEMGFSLLNEIFKKENKKPLDDITFTHPGIFAVEYALFSCLSKKIYPDLLLGSSLGEFSSMAASGIISKEEGFLSVIEQARLIKNSHIKGELISVFLKKRDFLKLEDEIDAEIVANNCSKILILATLNSNEKKVKEFITNNKMMIFETNVHFPFHSSYIDSMKEQFTDKISKKLSLKPGNIPILSCSKECQTLEYKREDIWNIIRNPMNLPQIIENNIEKSDLILDLSPNSMMEVFVKDILGRDTRIKGICKIAGSSLKRLEDILNIYQKEFC</sequence>
<dbReference type="RefSeq" id="WP_092869862.1">
    <property type="nucleotide sequence ID" value="NZ_FOJY01000001.1"/>
</dbReference>
<evidence type="ECO:0000313" key="4">
    <source>
        <dbReference type="Proteomes" id="UP000198838"/>
    </source>
</evidence>
<keyword evidence="3" id="KW-0012">Acyltransferase</keyword>
<evidence type="ECO:0000256" key="1">
    <source>
        <dbReference type="ARBA" id="ARBA00022679"/>
    </source>
</evidence>
<organism evidence="3 4">
    <name type="scientific">Acetitomaculum ruminis DSM 5522</name>
    <dbReference type="NCBI Taxonomy" id="1120918"/>
    <lineage>
        <taxon>Bacteria</taxon>
        <taxon>Bacillati</taxon>
        <taxon>Bacillota</taxon>
        <taxon>Clostridia</taxon>
        <taxon>Lachnospirales</taxon>
        <taxon>Lachnospiraceae</taxon>
        <taxon>Acetitomaculum</taxon>
    </lineage>
</organism>
<dbReference type="InterPro" id="IPR001227">
    <property type="entry name" value="Ac_transferase_dom_sf"/>
</dbReference>
<dbReference type="SUPFAM" id="SSF52151">
    <property type="entry name" value="FabD/lysophospholipase-like"/>
    <property type="match status" value="1"/>
</dbReference>
<feature type="domain" description="Malonyl-CoA:ACP transacylase (MAT)" evidence="2">
    <location>
        <begin position="8"/>
        <end position="303"/>
    </location>
</feature>
<dbReference type="PANTHER" id="PTHR45681">
    <property type="entry name" value="POLYKETIDE SYNTHASE 44-RELATED"/>
    <property type="match status" value="1"/>
</dbReference>
<evidence type="ECO:0000259" key="2">
    <source>
        <dbReference type="SMART" id="SM00827"/>
    </source>
</evidence>
<evidence type="ECO:0000313" key="3">
    <source>
        <dbReference type="EMBL" id="SFA71026.1"/>
    </source>
</evidence>
<reference evidence="3 4" key="1">
    <citation type="submission" date="2016-10" db="EMBL/GenBank/DDBJ databases">
        <authorList>
            <person name="de Groot N.N."/>
        </authorList>
    </citation>
    <scope>NUCLEOTIDE SEQUENCE [LARGE SCALE GENOMIC DNA]</scope>
    <source>
        <strain evidence="3 4">DSM 5522</strain>
    </source>
</reference>
<keyword evidence="1 3" id="KW-0808">Transferase</keyword>
<protein>
    <submittedName>
        <fullName evidence="3">Bacillaene synthase trans-acting acyltransferase</fullName>
    </submittedName>
</protein>
<proteinExistence type="predicted"/>
<keyword evidence="4" id="KW-1185">Reference proteome</keyword>
<dbReference type="Proteomes" id="UP000198838">
    <property type="component" value="Unassembled WGS sequence"/>
</dbReference>
<name>A0A1I0V657_9FIRM</name>